<name>A0A926N5K7_9BACL</name>
<dbReference type="Proteomes" id="UP000661691">
    <property type="component" value="Unassembled WGS sequence"/>
</dbReference>
<protein>
    <submittedName>
        <fullName evidence="1">Uncharacterized protein</fullName>
    </submittedName>
</protein>
<dbReference type="RefSeq" id="WP_191139123.1">
    <property type="nucleotide sequence ID" value="NZ_JACXAG020000002.1"/>
</dbReference>
<evidence type="ECO:0000313" key="2">
    <source>
        <dbReference type="Proteomes" id="UP000661691"/>
    </source>
</evidence>
<proteinExistence type="predicted"/>
<dbReference type="AlphaFoldDB" id="A0A926N5K7"/>
<accession>A0A926N5K7</accession>
<comment type="caution">
    <text evidence="1">The sequence shown here is derived from an EMBL/GenBank/DDBJ whole genome shotgun (WGS) entry which is preliminary data.</text>
</comment>
<keyword evidence="2" id="KW-1185">Reference proteome</keyword>
<gene>
    <name evidence="1" type="ORF">IC620_01185</name>
</gene>
<organism evidence="1 2">
    <name type="scientific">Polycladospora coralii</name>
    <dbReference type="NCBI Taxonomy" id="2771432"/>
    <lineage>
        <taxon>Bacteria</taxon>
        <taxon>Bacillati</taxon>
        <taxon>Bacillota</taxon>
        <taxon>Bacilli</taxon>
        <taxon>Bacillales</taxon>
        <taxon>Thermoactinomycetaceae</taxon>
        <taxon>Polycladospora</taxon>
    </lineage>
</organism>
<evidence type="ECO:0000313" key="1">
    <source>
        <dbReference type="EMBL" id="MBD1370976.1"/>
    </source>
</evidence>
<reference evidence="1" key="1">
    <citation type="submission" date="2020-09" db="EMBL/GenBank/DDBJ databases">
        <title>A novel bacterium of genus Hazenella, isolated from South China Sea.</title>
        <authorList>
            <person name="Huang H."/>
            <person name="Mo K."/>
            <person name="Hu Y."/>
        </authorList>
    </citation>
    <scope>NUCLEOTIDE SEQUENCE</scope>
    <source>
        <strain evidence="1">IB182357</strain>
    </source>
</reference>
<dbReference type="EMBL" id="JACXAH010000002">
    <property type="protein sequence ID" value="MBD1370976.1"/>
    <property type="molecule type" value="Genomic_DNA"/>
</dbReference>
<sequence length="79" mass="9040">MKQPTEKLLIQTYTHINESRNLIEQLINQFGQEQSNLSSTSEPISSLPQDIQHLVEVALQLSPSQRHALKLFLDSLKNE</sequence>